<organism evidence="1 2">
    <name type="scientific">Nothophoma quercina</name>
    <dbReference type="NCBI Taxonomy" id="749835"/>
    <lineage>
        <taxon>Eukaryota</taxon>
        <taxon>Fungi</taxon>
        <taxon>Dikarya</taxon>
        <taxon>Ascomycota</taxon>
        <taxon>Pezizomycotina</taxon>
        <taxon>Dothideomycetes</taxon>
        <taxon>Pleosporomycetidae</taxon>
        <taxon>Pleosporales</taxon>
        <taxon>Pleosporineae</taxon>
        <taxon>Didymellaceae</taxon>
        <taxon>Nothophoma</taxon>
    </lineage>
</organism>
<accession>A0ABR3QRS7</accession>
<reference evidence="1 2" key="1">
    <citation type="submission" date="2024-02" db="EMBL/GenBank/DDBJ databases">
        <title>De novo assembly and annotation of 12 fungi associated with fruit tree decline syndrome in Ontario, Canada.</title>
        <authorList>
            <person name="Sulman M."/>
            <person name="Ellouze W."/>
            <person name="Ilyukhin E."/>
        </authorList>
    </citation>
    <scope>NUCLEOTIDE SEQUENCE [LARGE SCALE GENOMIC DNA]</scope>
    <source>
        <strain evidence="1 2">M97-236</strain>
    </source>
</reference>
<dbReference type="EMBL" id="JAKIXB020000034">
    <property type="protein sequence ID" value="KAL1594825.1"/>
    <property type="molecule type" value="Genomic_DNA"/>
</dbReference>
<protein>
    <submittedName>
        <fullName evidence="1">Uncharacterized protein</fullName>
    </submittedName>
</protein>
<dbReference type="Proteomes" id="UP001521222">
    <property type="component" value="Unassembled WGS sequence"/>
</dbReference>
<evidence type="ECO:0000313" key="2">
    <source>
        <dbReference type="Proteomes" id="UP001521222"/>
    </source>
</evidence>
<sequence length="266" mass="29394">MASNSEASVNTMVAAAMKASSGLFVDGPTATFTRIEGDDHCVPERKSATEDADEGLLTVFSASNAIKGSDEDDDFALIGAHHGCEAVTGETISAEPVEAEPGVPSPATCKKIIEVMTRPEVINYCAKVLLPRRNLKPAHIQILLDDTSIGLQTFDNCADEWEFNNGCIQQTRKSIIYKLHRVPVHTQWCTARVIEKLFRCDNWIKHEKVEPPSGRQAVQVALACEEQWLLENVSDEEKTELRGFASDLLLWGYNIEALCEESNEEE</sequence>
<proteinExistence type="predicted"/>
<keyword evidence="2" id="KW-1185">Reference proteome</keyword>
<evidence type="ECO:0000313" key="1">
    <source>
        <dbReference type="EMBL" id="KAL1594825.1"/>
    </source>
</evidence>
<gene>
    <name evidence="1" type="ORF">SLS59_008638</name>
</gene>
<comment type="caution">
    <text evidence="1">The sequence shown here is derived from an EMBL/GenBank/DDBJ whole genome shotgun (WGS) entry which is preliminary data.</text>
</comment>
<name>A0ABR3QRS7_9PLEO</name>